<protein>
    <submittedName>
        <fullName evidence="11">Receptor protein kinase-like protein</fullName>
    </submittedName>
</protein>
<keyword evidence="11" id="KW-0418">Kinase</keyword>
<dbReference type="InParanoid" id="A0A2P6NJ83"/>
<dbReference type="Gene3D" id="3.30.200.20">
    <property type="entry name" value="Phosphorylase Kinase, domain 1"/>
    <property type="match status" value="1"/>
</dbReference>
<accession>A0A2P6NJ83</accession>
<proteinExistence type="predicted"/>
<dbReference type="InterPro" id="IPR000203">
    <property type="entry name" value="GPS"/>
</dbReference>
<evidence type="ECO:0000259" key="9">
    <source>
        <dbReference type="PROSITE" id="PS50011"/>
    </source>
</evidence>
<dbReference type="Pfam" id="PF01825">
    <property type="entry name" value="GPS"/>
    <property type="match status" value="1"/>
</dbReference>
<dbReference type="Proteomes" id="UP000241769">
    <property type="component" value="Unassembled WGS sequence"/>
</dbReference>
<dbReference type="SMART" id="SM00365">
    <property type="entry name" value="LRR_SD22"/>
    <property type="match status" value="3"/>
</dbReference>
<dbReference type="OrthoDB" id="26095at2759"/>
<gene>
    <name evidence="11" type="ORF">PROFUN_08586</name>
</gene>
<organism evidence="11 12">
    <name type="scientific">Planoprotostelium fungivorum</name>
    <dbReference type="NCBI Taxonomy" id="1890364"/>
    <lineage>
        <taxon>Eukaryota</taxon>
        <taxon>Amoebozoa</taxon>
        <taxon>Evosea</taxon>
        <taxon>Variosea</taxon>
        <taxon>Cavosteliida</taxon>
        <taxon>Cavosteliaceae</taxon>
        <taxon>Planoprotostelium</taxon>
    </lineage>
</organism>
<dbReference type="InterPro" id="IPR057244">
    <property type="entry name" value="GAIN_B"/>
</dbReference>
<comment type="caution">
    <text evidence="11">The sequence shown here is derived from an EMBL/GenBank/DDBJ whole genome shotgun (WGS) entry which is preliminary data.</text>
</comment>
<evidence type="ECO:0000256" key="4">
    <source>
        <dbReference type="ARBA" id="ARBA00022737"/>
    </source>
</evidence>
<dbReference type="EMBL" id="MDYQ01000071">
    <property type="protein sequence ID" value="PRP83989.1"/>
    <property type="molecule type" value="Genomic_DNA"/>
</dbReference>
<dbReference type="FunFam" id="3.80.10.10:FF:000383">
    <property type="entry name" value="Leucine-rich repeat receptor protein kinase EMS1"/>
    <property type="match status" value="1"/>
</dbReference>
<dbReference type="STRING" id="1890364.A0A2P6NJ83"/>
<dbReference type="SUPFAM" id="SSF56112">
    <property type="entry name" value="Protein kinase-like (PK-like)"/>
    <property type="match status" value="1"/>
</dbReference>
<dbReference type="PANTHER" id="PTHR48004:SF58">
    <property type="entry name" value="OS01G0162200 PROTEIN"/>
    <property type="match status" value="1"/>
</dbReference>
<dbReference type="Pfam" id="PF23598">
    <property type="entry name" value="LRR_14"/>
    <property type="match status" value="1"/>
</dbReference>
<dbReference type="PANTHER" id="PTHR48004">
    <property type="entry name" value="OS01G0149700 PROTEIN"/>
    <property type="match status" value="1"/>
</dbReference>
<evidence type="ECO:0000256" key="6">
    <source>
        <dbReference type="ARBA" id="ARBA00023136"/>
    </source>
</evidence>
<keyword evidence="12" id="KW-1185">Reference proteome</keyword>
<dbReference type="InterPro" id="IPR032675">
    <property type="entry name" value="LRR_dom_sf"/>
</dbReference>
<evidence type="ECO:0000313" key="11">
    <source>
        <dbReference type="EMBL" id="PRP83989.1"/>
    </source>
</evidence>
<dbReference type="GO" id="GO:0005524">
    <property type="term" value="F:ATP binding"/>
    <property type="evidence" value="ECO:0007669"/>
    <property type="project" value="InterPro"/>
</dbReference>
<reference evidence="11 12" key="1">
    <citation type="journal article" date="2018" name="Genome Biol. Evol.">
        <title>Multiple Roots of Fruiting Body Formation in Amoebozoa.</title>
        <authorList>
            <person name="Hillmann F."/>
            <person name="Forbes G."/>
            <person name="Novohradska S."/>
            <person name="Ferling I."/>
            <person name="Riege K."/>
            <person name="Groth M."/>
            <person name="Westermann M."/>
            <person name="Marz M."/>
            <person name="Spaller T."/>
            <person name="Winckler T."/>
            <person name="Schaap P."/>
            <person name="Glockner G."/>
        </authorList>
    </citation>
    <scope>NUCLEOTIDE SEQUENCE [LARGE SCALE GENOMIC DNA]</scope>
    <source>
        <strain evidence="11 12">Jena</strain>
    </source>
</reference>
<dbReference type="FunFam" id="3.80.10.10:FF:000095">
    <property type="entry name" value="LRR receptor-like serine/threonine-protein kinase GSO1"/>
    <property type="match status" value="1"/>
</dbReference>
<comment type="subcellular location">
    <subcellularLocation>
        <location evidence="1">Membrane</location>
    </subcellularLocation>
</comment>
<evidence type="ECO:0000256" key="3">
    <source>
        <dbReference type="ARBA" id="ARBA00022692"/>
    </source>
</evidence>
<dbReference type="SMART" id="SM00303">
    <property type="entry name" value="GPS"/>
    <property type="match status" value="1"/>
</dbReference>
<dbReference type="Pfam" id="PF13855">
    <property type="entry name" value="LRR_8"/>
    <property type="match status" value="1"/>
</dbReference>
<evidence type="ECO:0000313" key="12">
    <source>
        <dbReference type="Proteomes" id="UP000241769"/>
    </source>
</evidence>
<dbReference type="InterPro" id="IPR055414">
    <property type="entry name" value="LRR_R13L4/SHOC2-like"/>
</dbReference>
<dbReference type="InterPro" id="IPR003591">
    <property type="entry name" value="Leu-rich_rpt_typical-subtyp"/>
</dbReference>
<feature type="transmembrane region" description="Helical" evidence="8">
    <location>
        <begin position="793"/>
        <end position="816"/>
    </location>
</feature>
<keyword evidence="3 8" id="KW-0812">Transmembrane</keyword>
<dbReference type="GO" id="GO:0016020">
    <property type="term" value="C:membrane"/>
    <property type="evidence" value="ECO:0007669"/>
    <property type="project" value="UniProtKB-SubCell"/>
</dbReference>
<dbReference type="Gene3D" id="3.80.10.10">
    <property type="entry name" value="Ribonuclease Inhibitor"/>
    <property type="match status" value="3"/>
</dbReference>
<evidence type="ECO:0000259" key="10">
    <source>
        <dbReference type="PROSITE" id="PS50221"/>
    </source>
</evidence>
<keyword evidence="6 8" id="KW-0472">Membrane</keyword>
<dbReference type="Pfam" id="PF07714">
    <property type="entry name" value="PK_Tyr_Ser-Thr"/>
    <property type="match status" value="1"/>
</dbReference>
<keyword evidence="11" id="KW-0808">Transferase</keyword>
<dbReference type="AlphaFoldDB" id="A0A2P6NJ83"/>
<dbReference type="InterPro" id="IPR001611">
    <property type="entry name" value="Leu-rich_rpt"/>
</dbReference>
<sequence length="1075" mass="118199">MGVIERYDKEEPMKPDLRFQFCNQSDFVGIVCANGVPVRLSYSTASSTPNKAAALDPLIGNVTSLTSLTLRGVSGRIPDSLWQLQDLTDLTLNDNNFTSNNASDTISESIFSLANVSISSSMLRGNIPSCIGQLNRLRSLILDNNALEGPLPPSFNDLKSLFHLDLSTNQLTGIIPQQLTALPNLHYLNLSSNFLNGTVPERDKSLSPLQVLDLGFNNLTSVGYIQVTSSCDLSGMVFPCYPPLSISALCEVTYGACSTADSLRLVWRDLNGNPSLWRGEDICNSTDYVGLTCKPLSMILKSQAFTGTLNPHIGDLIHLTRLSINYNINGTIPTTIGKLVNLEYLNFGTNRLGGNIPDSICNLTNLTYLNLGTNYLSGGIPTCLGQLKGLTELYLDTNFLDGSIPEIFGQLQNLTITRLHTNYFSGSLPDSICNLTSMNTFYLYNVPRLGGSIPSCIGNLKNMSVLDLSHLNLTGYIPRSLVNLRNLSSLSLNNNGLRGSVPGRDLQLPPLSFMDLSSNLLSYVGYVNVTDTCSIANNPIPCYPPLVLPSPCGVIQFYPCNGKQVDYLYEDGVTLSEEQANIPKIISAIIGALLRNASSFIYNAGDVSINLQTYNSSKTSSIYNKIPNSDISVTIPASIATSSQVSIALTMLSFDPFRSLYNTTIYSAVTGVSVYDGRGRELIISDVPQYINISMGYVRSIPDGYRELKMIMLHIEEEQEQKIVTIETDAVCQYWSETTSQWSRDGLLTVVDGNLTICQTTHLTNFSIGIEPKADNNVKDGPKAPDGENQRSLIIIMVCCAVGSTIIVGSITIIIYRRKILTRMEKMDLLDLIARSRDTQVWKAIQNSVTTVALKKFDRDVRKLVEEATRLRVENMHHPNIVQYLGQNISGEYPDMVKFDVDEEKGSDVARAMTYVAEQNLVHTLLTPHHVLLEVNEESMIAKITGFGNCVADATKYRKKAAGHTAPEVRESGIQRKAADVWSYGLLLSFIASDGKNAESQTYQRESRKRVSTVNVERDWEATVKSLVQECTDTDVSARPDFVAIAKRMTRIAATASQKVVEDSSFDPYGEQPLE</sequence>
<dbReference type="PROSITE" id="PS50011">
    <property type="entry name" value="PROTEIN_KINASE_DOM"/>
    <property type="match status" value="1"/>
</dbReference>
<dbReference type="SMART" id="SM00369">
    <property type="entry name" value="LRR_TYP"/>
    <property type="match status" value="8"/>
</dbReference>
<name>A0A2P6NJ83_9EUKA</name>
<dbReference type="InterPro" id="IPR001245">
    <property type="entry name" value="Ser-Thr/Tyr_kinase_cat_dom"/>
</dbReference>
<dbReference type="InterPro" id="IPR052941">
    <property type="entry name" value="StomDev_PlantInt_Reg"/>
</dbReference>
<evidence type="ECO:0000256" key="1">
    <source>
        <dbReference type="ARBA" id="ARBA00004370"/>
    </source>
</evidence>
<dbReference type="InterPro" id="IPR000719">
    <property type="entry name" value="Prot_kinase_dom"/>
</dbReference>
<dbReference type="InterPro" id="IPR011009">
    <property type="entry name" value="Kinase-like_dom_sf"/>
</dbReference>
<dbReference type="InterPro" id="IPR046338">
    <property type="entry name" value="GAIN_dom_sf"/>
</dbReference>
<keyword evidence="7" id="KW-1015">Disulfide bond</keyword>
<feature type="domain" description="Protein kinase" evidence="9">
    <location>
        <begin position="827"/>
        <end position="1052"/>
    </location>
</feature>
<keyword evidence="4" id="KW-0677">Repeat</keyword>
<dbReference type="SUPFAM" id="SSF52058">
    <property type="entry name" value="L domain-like"/>
    <property type="match status" value="2"/>
</dbReference>
<feature type="domain" description="GAIN-B" evidence="10">
    <location>
        <begin position="598"/>
        <end position="776"/>
    </location>
</feature>
<dbReference type="Gene3D" id="2.60.220.50">
    <property type="match status" value="1"/>
</dbReference>
<dbReference type="GO" id="GO:0004674">
    <property type="term" value="F:protein serine/threonine kinase activity"/>
    <property type="evidence" value="ECO:0007669"/>
    <property type="project" value="UniProtKB-EC"/>
</dbReference>
<evidence type="ECO:0000256" key="5">
    <source>
        <dbReference type="ARBA" id="ARBA00022989"/>
    </source>
</evidence>
<keyword evidence="11" id="KW-0675">Receptor</keyword>
<dbReference type="PROSITE" id="PS50221">
    <property type="entry name" value="GAIN_B"/>
    <property type="match status" value="1"/>
</dbReference>
<dbReference type="Gene3D" id="1.10.510.10">
    <property type="entry name" value="Transferase(Phosphotransferase) domain 1"/>
    <property type="match status" value="1"/>
</dbReference>
<keyword evidence="2" id="KW-0433">Leucine-rich repeat</keyword>
<keyword evidence="5 8" id="KW-1133">Transmembrane helix</keyword>
<evidence type="ECO:0000256" key="2">
    <source>
        <dbReference type="ARBA" id="ARBA00022614"/>
    </source>
</evidence>
<evidence type="ECO:0000256" key="7">
    <source>
        <dbReference type="ARBA" id="ARBA00023157"/>
    </source>
</evidence>
<evidence type="ECO:0000256" key="8">
    <source>
        <dbReference type="SAM" id="Phobius"/>
    </source>
</evidence>